<keyword evidence="2" id="KW-1185">Reference proteome</keyword>
<dbReference type="InterPro" id="IPR036689">
    <property type="entry name" value="ESAT-6-like_sf"/>
</dbReference>
<name>A0ABT1IPB7_9ACTN</name>
<protein>
    <submittedName>
        <fullName evidence="1">Uncharacterized protein YukE</fullName>
    </submittedName>
</protein>
<accession>A0ABT1IPB7</accession>
<dbReference type="EMBL" id="JAMZDX010000001">
    <property type="protein sequence ID" value="MCP2306966.1"/>
    <property type="molecule type" value="Genomic_DNA"/>
</dbReference>
<reference evidence="1 2" key="1">
    <citation type="submission" date="2022-06" db="EMBL/GenBank/DDBJ databases">
        <title>Sequencing the genomes of 1000 actinobacteria strains.</title>
        <authorList>
            <person name="Klenk H.-P."/>
        </authorList>
    </citation>
    <scope>NUCLEOTIDE SEQUENCE [LARGE SCALE GENOMIC DNA]</scope>
    <source>
        <strain evidence="1 2">DSM 41656</strain>
    </source>
</reference>
<sequence>MGLWDDVKKLGSDAVDVVEDVFWAPSKIAHWVLTEMFGDPDAELEKYAAELEQMSKQVEELGKEISTALGHLTWHGPASDAFTHHAQGRVKELNSVADELCDLGKAIKGLADAF</sequence>
<evidence type="ECO:0000313" key="2">
    <source>
        <dbReference type="Proteomes" id="UP001206483"/>
    </source>
</evidence>
<organism evidence="1 2">
    <name type="scientific">Kitasatospora paracochleata</name>
    <dbReference type="NCBI Taxonomy" id="58354"/>
    <lineage>
        <taxon>Bacteria</taxon>
        <taxon>Bacillati</taxon>
        <taxon>Actinomycetota</taxon>
        <taxon>Actinomycetes</taxon>
        <taxon>Kitasatosporales</taxon>
        <taxon>Streptomycetaceae</taxon>
        <taxon>Kitasatospora</taxon>
    </lineage>
</organism>
<evidence type="ECO:0000313" key="1">
    <source>
        <dbReference type="EMBL" id="MCP2306966.1"/>
    </source>
</evidence>
<dbReference type="SUPFAM" id="SSF140453">
    <property type="entry name" value="EsxAB dimer-like"/>
    <property type="match status" value="1"/>
</dbReference>
<dbReference type="Proteomes" id="UP001206483">
    <property type="component" value="Unassembled WGS sequence"/>
</dbReference>
<comment type="caution">
    <text evidence="1">The sequence shown here is derived from an EMBL/GenBank/DDBJ whole genome shotgun (WGS) entry which is preliminary data.</text>
</comment>
<dbReference type="RefSeq" id="WP_253792694.1">
    <property type="nucleotide sequence ID" value="NZ_BAAAUB010000039.1"/>
</dbReference>
<proteinExistence type="predicted"/>
<dbReference type="Gene3D" id="1.10.287.1060">
    <property type="entry name" value="ESAT-6-like"/>
    <property type="match status" value="1"/>
</dbReference>
<gene>
    <name evidence="1" type="ORF">FHR36_000058</name>
</gene>